<protein>
    <submittedName>
        <fullName evidence="1">Uncharacterized protein</fullName>
    </submittedName>
</protein>
<sequence length="107" mass="11756">MLRSCCGGPSSASVRRSRGAWWRQQREGTRLCWLGWGRRTRRGWGGCVGCCGGGKVCEGMGMGYVDQIAEVAAEFSRVGADLENDAKEKIRLQLKEATFSLVVGERL</sequence>
<proteinExistence type="predicted"/>
<accession>A0A0G4HAW6</accession>
<name>A0A0G4HAW6_9ALVE</name>
<gene>
    <name evidence="1" type="ORF">Cvel_6083</name>
</gene>
<evidence type="ECO:0000313" key="1">
    <source>
        <dbReference type="EMBL" id="CEM40937.1"/>
    </source>
</evidence>
<reference evidence="1" key="1">
    <citation type="submission" date="2014-11" db="EMBL/GenBank/DDBJ databases">
        <authorList>
            <person name="Otto D Thomas"/>
            <person name="Naeem Raeece"/>
        </authorList>
    </citation>
    <scope>NUCLEOTIDE SEQUENCE</scope>
</reference>
<organism evidence="1">
    <name type="scientific">Chromera velia CCMP2878</name>
    <dbReference type="NCBI Taxonomy" id="1169474"/>
    <lineage>
        <taxon>Eukaryota</taxon>
        <taxon>Sar</taxon>
        <taxon>Alveolata</taxon>
        <taxon>Colpodellida</taxon>
        <taxon>Chromeraceae</taxon>
        <taxon>Chromera</taxon>
    </lineage>
</organism>
<dbReference type="AlphaFoldDB" id="A0A0G4HAW6"/>
<dbReference type="VEuPathDB" id="CryptoDB:Cvel_6083"/>
<dbReference type="EMBL" id="CDMZ01002137">
    <property type="protein sequence ID" value="CEM40937.1"/>
    <property type="molecule type" value="Genomic_DNA"/>
</dbReference>